<proteinExistence type="predicted"/>
<dbReference type="Proteomes" id="UP001476807">
    <property type="component" value="Unassembled WGS sequence"/>
</dbReference>
<accession>A0ABV1RYH3</accession>
<dbReference type="Gene3D" id="3.20.80.10">
    <property type="entry name" value="Regulatory factor, effector binding domain"/>
    <property type="match status" value="1"/>
</dbReference>
<protein>
    <submittedName>
        <fullName evidence="2">GyrI-like domain-containing protein</fullName>
    </submittedName>
</protein>
<dbReference type="InterPro" id="IPR029442">
    <property type="entry name" value="GyrI-like"/>
</dbReference>
<dbReference type="Pfam" id="PF06445">
    <property type="entry name" value="GyrI-like"/>
    <property type="match status" value="1"/>
</dbReference>
<feature type="domain" description="AraC effector-binding" evidence="1">
    <location>
        <begin position="3"/>
        <end position="161"/>
    </location>
</feature>
<dbReference type="PANTHER" id="PTHR36444:SF2">
    <property type="entry name" value="TRANSCRIPTIONAL REGULATOR PROTEIN YOBU-RELATED"/>
    <property type="match status" value="1"/>
</dbReference>
<dbReference type="PANTHER" id="PTHR36444">
    <property type="entry name" value="TRANSCRIPTIONAL REGULATOR PROTEIN YOBU-RELATED"/>
    <property type="match status" value="1"/>
</dbReference>
<dbReference type="InterPro" id="IPR053182">
    <property type="entry name" value="YobU-like_regulator"/>
</dbReference>
<sequence>MMQEPEIVVCSEKKLVGLRVFTSLAEDKTVAMWQKFMPRRKEIKNSVNDLLYSVQVFNGGLDVEEFTPKTVFEKWATMEVSDFGTIPEGMSSFALPAGLYAVFNYKGVSSAFFEAAQYIYGSWLPESVYVLDDRPHFDVMGKKYLGPNNPESEEEIWIPVKLR</sequence>
<comment type="caution">
    <text evidence="2">The sequence shown here is derived from an EMBL/GenBank/DDBJ whole genome shotgun (WGS) entry which is preliminary data.</text>
</comment>
<dbReference type="EMBL" id="JBEOKT010000018">
    <property type="protein sequence ID" value="MER2999070.1"/>
    <property type="molecule type" value="Genomic_DNA"/>
</dbReference>
<dbReference type="InterPro" id="IPR011256">
    <property type="entry name" value="Reg_factor_effector_dom_sf"/>
</dbReference>
<evidence type="ECO:0000313" key="2">
    <source>
        <dbReference type="EMBL" id="MER2999070.1"/>
    </source>
</evidence>
<evidence type="ECO:0000259" key="1">
    <source>
        <dbReference type="SMART" id="SM00871"/>
    </source>
</evidence>
<dbReference type="SUPFAM" id="SSF55136">
    <property type="entry name" value="Probable bacterial effector-binding domain"/>
    <property type="match status" value="1"/>
</dbReference>
<dbReference type="InterPro" id="IPR010499">
    <property type="entry name" value="AraC_E-bd"/>
</dbReference>
<keyword evidence="3" id="KW-1185">Reference proteome</keyword>
<dbReference type="RefSeq" id="WP_350413645.1">
    <property type="nucleotide sequence ID" value="NZ_JBEOKT010000018.1"/>
</dbReference>
<organism evidence="2 3">
    <name type="scientific">Pontibacter populi</name>
    <dbReference type="NCBI Taxonomy" id="890055"/>
    <lineage>
        <taxon>Bacteria</taxon>
        <taxon>Pseudomonadati</taxon>
        <taxon>Bacteroidota</taxon>
        <taxon>Cytophagia</taxon>
        <taxon>Cytophagales</taxon>
        <taxon>Hymenobacteraceae</taxon>
        <taxon>Pontibacter</taxon>
    </lineage>
</organism>
<gene>
    <name evidence="2" type="ORF">ABS362_16065</name>
</gene>
<evidence type="ECO:0000313" key="3">
    <source>
        <dbReference type="Proteomes" id="UP001476807"/>
    </source>
</evidence>
<reference evidence="2 3" key="1">
    <citation type="submission" date="2024-06" db="EMBL/GenBank/DDBJ databases">
        <title>Pontibacter populi HYL7-15.</title>
        <authorList>
            <person name="Kim M.K."/>
        </authorList>
    </citation>
    <scope>NUCLEOTIDE SEQUENCE [LARGE SCALE GENOMIC DNA]</scope>
    <source>
        <strain evidence="2 3">HYL7-15</strain>
    </source>
</reference>
<name>A0ABV1RYH3_9BACT</name>
<dbReference type="SMART" id="SM00871">
    <property type="entry name" value="AraC_E_bind"/>
    <property type="match status" value="1"/>
</dbReference>